<dbReference type="Proteomes" id="UP000019763">
    <property type="component" value="Unassembled WGS sequence"/>
</dbReference>
<dbReference type="GeneID" id="22915009"/>
<dbReference type="RefSeq" id="XP_011132583.1">
    <property type="nucleotide sequence ID" value="XM_011134281.1"/>
</dbReference>
<evidence type="ECO:0000313" key="2">
    <source>
        <dbReference type="Proteomes" id="UP000019763"/>
    </source>
</evidence>
<protein>
    <submittedName>
        <fullName evidence="1">Uncharacterized protein</fullName>
    </submittedName>
</protein>
<reference evidence="1" key="1">
    <citation type="submission" date="2013-12" db="EMBL/GenBank/DDBJ databases">
        <authorList>
            <person name="Omoto C.K."/>
            <person name="Sibley D."/>
            <person name="Venepally P."/>
            <person name="Hadjithomas M."/>
            <person name="Karamycheva S."/>
            <person name="Brunk B."/>
            <person name="Roos D."/>
            <person name="Caler E."/>
            <person name="Lorenzi H."/>
        </authorList>
    </citation>
    <scope>NUCLEOTIDE SEQUENCE</scope>
</reference>
<name>A0A023B116_GRENI</name>
<accession>A0A023B116</accession>
<dbReference type="AlphaFoldDB" id="A0A023B116"/>
<evidence type="ECO:0000313" key="1">
    <source>
        <dbReference type="EMBL" id="EZG45079.1"/>
    </source>
</evidence>
<comment type="caution">
    <text evidence="1">The sequence shown here is derived from an EMBL/GenBank/DDBJ whole genome shotgun (WGS) entry which is preliminary data.</text>
</comment>
<keyword evidence="2" id="KW-1185">Reference proteome</keyword>
<dbReference type="VEuPathDB" id="CryptoDB:GNI_141140"/>
<proteinExistence type="predicted"/>
<dbReference type="EMBL" id="AFNH02001043">
    <property type="protein sequence ID" value="EZG45079.1"/>
    <property type="molecule type" value="Genomic_DNA"/>
</dbReference>
<organism evidence="1 2">
    <name type="scientific">Gregarina niphandrodes</name>
    <name type="common">Septate eugregarine</name>
    <dbReference type="NCBI Taxonomy" id="110365"/>
    <lineage>
        <taxon>Eukaryota</taxon>
        <taxon>Sar</taxon>
        <taxon>Alveolata</taxon>
        <taxon>Apicomplexa</taxon>
        <taxon>Conoidasida</taxon>
        <taxon>Gregarinasina</taxon>
        <taxon>Eugregarinorida</taxon>
        <taxon>Gregarinidae</taxon>
        <taxon>Gregarina</taxon>
    </lineage>
</organism>
<gene>
    <name evidence="1" type="ORF">GNI_141140</name>
</gene>
<sequence>MIGAAIDYEWPIHVSIIHGSHRAWPPRELLVNRHPIYVKFADYVIIPRRGLDTADSMANAIRRRMLRLMLDVPGHDPVIERPLLKTSDLKKIMELAQSRSEIRESFLN</sequence>